<dbReference type="KEGG" id="dan:6499763"/>
<evidence type="ECO:0000313" key="3">
    <source>
        <dbReference type="Proteomes" id="UP000007801"/>
    </source>
</evidence>
<dbReference type="Proteomes" id="UP000007801">
    <property type="component" value="Unassembled WGS sequence"/>
</dbReference>
<dbReference type="FunCoup" id="B3LV58">
    <property type="interactions" value="3"/>
</dbReference>
<dbReference type="AlphaFoldDB" id="B3LV58"/>
<organism evidence="2 3">
    <name type="scientific">Drosophila ananassae</name>
    <name type="common">Fruit fly</name>
    <dbReference type="NCBI Taxonomy" id="7217"/>
    <lineage>
        <taxon>Eukaryota</taxon>
        <taxon>Metazoa</taxon>
        <taxon>Ecdysozoa</taxon>
        <taxon>Arthropoda</taxon>
        <taxon>Hexapoda</taxon>
        <taxon>Insecta</taxon>
        <taxon>Pterygota</taxon>
        <taxon>Neoptera</taxon>
        <taxon>Endopterygota</taxon>
        <taxon>Diptera</taxon>
        <taxon>Brachycera</taxon>
        <taxon>Muscomorpha</taxon>
        <taxon>Ephydroidea</taxon>
        <taxon>Drosophilidae</taxon>
        <taxon>Drosophila</taxon>
        <taxon>Sophophora</taxon>
    </lineage>
</organism>
<dbReference type="PhylomeDB" id="B3LV58"/>
<sequence length="534" mass="58775">MEIVLRFLAFFLNAFGILVNKILDLVLPRKRPKFQGIRNPLLNKSVTELVTHLRRGEISSVDLTSAYIARIKEVNPTLNAVVEERFEAAMQDARLADDFIAKARSDFDRIALYTKYPILGVPFTVKESCSLKGLSYSVGSLIRKDMKAPQDGDVVELVRAAGGIPLLVSANPEFCMSFETSNNIQGRCLNPYDLRRTTAGSSGGEAALNAVGATPFGVASDISGSIRLPAMFCGVFGHKPTGGLTSTKGHFPYSLTDPQFPRMLQLGPITRFARDLPILLQIMAGTNSHKLKIEEQVPLKDMKVYYAYGFSGLNCLTHPVVDFDIKLAITKAVKCLERGGVQAKKLDLKFFGNSLEMALVSLVDLKGLPSIVTQRHDRDPSMRLLIVELFNSAIGHSIFTKEAMFLEVMKRFNGLIASGNMERYREEVKKLKTHLNQLLGTRGVLILPTFHTSALCFHTSLVNVTGIDQMLLFNILGLPATHVPMGLNQRGMPIGIQVVAAQYQDKLCLKVAGELEAVFQGWVPPVPHATESSK</sequence>
<reference evidence="2 3" key="1">
    <citation type="journal article" date="2007" name="Nature">
        <title>Evolution of genes and genomes on the Drosophila phylogeny.</title>
        <authorList>
            <consortium name="Drosophila 12 Genomes Consortium"/>
            <person name="Clark A.G."/>
            <person name="Eisen M.B."/>
            <person name="Smith D.R."/>
            <person name="Bergman C.M."/>
            <person name="Oliver B."/>
            <person name="Markow T.A."/>
            <person name="Kaufman T.C."/>
            <person name="Kellis M."/>
            <person name="Gelbart W."/>
            <person name="Iyer V.N."/>
            <person name="Pollard D.A."/>
            <person name="Sackton T.B."/>
            <person name="Larracuente A.M."/>
            <person name="Singh N.D."/>
            <person name="Abad J.P."/>
            <person name="Abt D.N."/>
            <person name="Adryan B."/>
            <person name="Aguade M."/>
            <person name="Akashi H."/>
            <person name="Anderson W.W."/>
            <person name="Aquadro C.F."/>
            <person name="Ardell D.H."/>
            <person name="Arguello R."/>
            <person name="Artieri C.G."/>
            <person name="Barbash D.A."/>
            <person name="Barker D."/>
            <person name="Barsanti P."/>
            <person name="Batterham P."/>
            <person name="Batzoglou S."/>
            <person name="Begun D."/>
            <person name="Bhutkar A."/>
            <person name="Blanco E."/>
            <person name="Bosak S.A."/>
            <person name="Bradley R.K."/>
            <person name="Brand A.D."/>
            <person name="Brent M.R."/>
            <person name="Brooks A.N."/>
            <person name="Brown R.H."/>
            <person name="Butlin R.K."/>
            <person name="Caggese C."/>
            <person name="Calvi B.R."/>
            <person name="Bernardo de Carvalho A."/>
            <person name="Caspi A."/>
            <person name="Castrezana S."/>
            <person name="Celniker S.E."/>
            <person name="Chang J.L."/>
            <person name="Chapple C."/>
            <person name="Chatterji S."/>
            <person name="Chinwalla A."/>
            <person name="Civetta A."/>
            <person name="Clifton S.W."/>
            <person name="Comeron J.M."/>
            <person name="Costello J.C."/>
            <person name="Coyne J.A."/>
            <person name="Daub J."/>
            <person name="David R.G."/>
            <person name="Delcher A.L."/>
            <person name="Delehaunty K."/>
            <person name="Do C.B."/>
            <person name="Ebling H."/>
            <person name="Edwards K."/>
            <person name="Eickbush T."/>
            <person name="Evans J.D."/>
            <person name="Filipski A."/>
            <person name="Findeiss S."/>
            <person name="Freyhult E."/>
            <person name="Fulton L."/>
            <person name="Fulton R."/>
            <person name="Garcia A.C."/>
            <person name="Gardiner A."/>
            <person name="Garfield D.A."/>
            <person name="Garvin B.E."/>
            <person name="Gibson G."/>
            <person name="Gilbert D."/>
            <person name="Gnerre S."/>
            <person name="Godfrey J."/>
            <person name="Good R."/>
            <person name="Gotea V."/>
            <person name="Gravely B."/>
            <person name="Greenberg A.J."/>
            <person name="Griffiths-Jones S."/>
            <person name="Gross S."/>
            <person name="Guigo R."/>
            <person name="Gustafson E.A."/>
            <person name="Haerty W."/>
            <person name="Hahn M.W."/>
            <person name="Halligan D.L."/>
            <person name="Halpern A.L."/>
            <person name="Halter G.M."/>
            <person name="Han M.V."/>
            <person name="Heger A."/>
            <person name="Hillier L."/>
            <person name="Hinrichs A.S."/>
            <person name="Holmes I."/>
            <person name="Hoskins R.A."/>
            <person name="Hubisz M.J."/>
            <person name="Hultmark D."/>
            <person name="Huntley M.A."/>
            <person name="Jaffe D.B."/>
            <person name="Jagadeeshan S."/>
            <person name="Jeck W.R."/>
            <person name="Johnson J."/>
            <person name="Jones C.D."/>
            <person name="Jordan W.C."/>
            <person name="Karpen G.H."/>
            <person name="Kataoka E."/>
            <person name="Keightley P.D."/>
            <person name="Kheradpour P."/>
            <person name="Kirkness E.F."/>
            <person name="Koerich L.B."/>
            <person name="Kristiansen K."/>
            <person name="Kudrna D."/>
            <person name="Kulathinal R.J."/>
            <person name="Kumar S."/>
            <person name="Kwok R."/>
            <person name="Lander E."/>
            <person name="Langley C.H."/>
            <person name="Lapoint R."/>
            <person name="Lazzaro B.P."/>
            <person name="Lee S.J."/>
            <person name="Levesque L."/>
            <person name="Li R."/>
            <person name="Lin C.F."/>
            <person name="Lin M.F."/>
            <person name="Lindblad-Toh K."/>
            <person name="Llopart A."/>
            <person name="Long M."/>
            <person name="Low L."/>
            <person name="Lozovsky E."/>
            <person name="Lu J."/>
            <person name="Luo M."/>
            <person name="Machado C.A."/>
            <person name="Makalowski W."/>
            <person name="Marzo M."/>
            <person name="Matsuda M."/>
            <person name="Matzkin L."/>
            <person name="McAllister B."/>
            <person name="McBride C.S."/>
            <person name="McKernan B."/>
            <person name="McKernan K."/>
            <person name="Mendez-Lago M."/>
            <person name="Minx P."/>
            <person name="Mollenhauer M.U."/>
            <person name="Montooth K."/>
            <person name="Mount S.M."/>
            <person name="Mu X."/>
            <person name="Myers E."/>
            <person name="Negre B."/>
            <person name="Newfeld S."/>
            <person name="Nielsen R."/>
            <person name="Noor M.A."/>
            <person name="O'Grady P."/>
            <person name="Pachter L."/>
            <person name="Papaceit M."/>
            <person name="Parisi M.J."/>
            <person name="Parisi M."/>
            <person name="Parts L."/>
            <person name="Pedersen J.S."/>
            <person name="Pesole G."/>
            <person name="Phillippy A.M."/>
            <person name="Ponting C.P."/>
            <person name="Pop M."/>
            <person name="Porcelli D."/>
            <person name="Powell J.R."/>
            <person name="Prohaska S."/>
            <person name="Pruitt K."/>
            <person name="Puig M."/>
            <person name="Quesneville H."/>
            <person name="Ram K.R."/>
            <person name="Rand D."/>
            <person name="Rasmussen M.D."/>
            <person name="Reed L.K."/>
            <person name="Reenan R."/>
            <person name="Reily A."/>
            <person name="Remington K.A."/>
            <person name="Rieger T.T."/>
            <person name="Ritchie M.G."/>
            <person name="Robin C."/>
            <person name="Rogers Y.H."/>
            <person name="Rohde C."/>
            <person name="Rozas J."/>
            <person name="Rubenfield M.J."/>
            <person name="Ruiz A."/>
            <person name="Russo S."/>
            <person name="Salzberg S.L."/>
            <person name="Sanchez-Gracia A."/>
            <person name="Saranga D.J."/>
            <person name="Sato H."/>
            <person name="Schaeffer S.W."/>
            <person name="Schatz M.C."/>
            <person name="Schlenke T."/>
            <person name="Schwartz R."/>
            <person name="Segarra C."/>
            <person name="Singh R.S."/>
            <person name="Sirot L."/>
            <person name="Sirota M."/>
            <person name="Sisneros N.B."/>
            <person name="Smith C.D."/>
            <person name="Smith T.F."/>
            <person name="Spieth J."/>
            <person name="Stage D.E."/>
            <person name="Stark A."/>
            <person name="Stephan W."/>
            <person name="Strausberg R.L."/>
            <person name="Strempel S."/>
            <person name="Sturgill D."/>
            <person name="Sutton G."/>
            <person name="Sutton G.G."/>
            <person name="Tao W."/>
            <person name="Teichmann S."/>
            <person name="Tobari Y.N."/>
            <person name="Tomimura Y."/>
            <person name="Tsolas J.M."/>
            <person name="Valente V.L."/>
            <person name="Venter E."/>
            <person name="Venter J.C."/>
            <person name="Vicario S."/>
            <person name="Vieira F.G."/>
            <person name="Vilella A.J."/>
            <person name="Villasante A."/>
            <person name="Walenz B."/>
            <person name="Wang J."/>
            <person name="Wasserman M."/>
            <person name="Watts T."/>
            <person name="Wilson D."/>
            <person name="Wilson R.K."/>
            <person name="Wing R.A."/>
            <person name="Wolfner M.F."/>
            <person name="Wong A."/>
            <person name="Wong G.K."/>
            <person name="Wu C.I."/>
            <person name="Wu G."/>
            <person name="Yamamoto D."/>
            <person name="Yang H.P."/>
            <person name="Yang S.P."/>
            <person name="Yorke J.A."/>
            <person name="Yoshida K."/>
            <person name="Zdobnov E."/>
            <person name="Zhang P."/>
            <person name="Zhang Y."/>
            <person name="Zimin A.V."/>
            <person name="Baldwin J."/>
            <person name="Abdouelleil A."/>
            <person name="Abdulkadir J."/>
            <person name="Abebe A."/>
            <person name="Abera B."/>
            <person name="Abreu J."/>
            <person name="Acer S.C."/>
            <person name="Aftuck L."/>
            <person name="Alexander A."/>
            <person name="An P."/>
            <person name="Anderson E."/>
            <person name="Anderson S."/>
            <person name="Arachi H."/>
            <person name="Azer M."/>
            <person name="Bachantsang P."/>
            <person name="Barry A."/>
            <person name="Bayul T."/>
            <person name="Berlin A."/>
            <person name="Bessette D."/>
            <person name="Bloom T."/>
            <person name="Blye J."/>
            <person name="Boguslavskiy L."/>
            <person name="Bonnet C."/>
            <person name="Boukhgalter B."/>
            <person name="Bourzgui I."/>
            <person name="Brown A."/>
            <person name="Cahill P."/>
            <person name="Channer S."/>
            <person name="Cheshatsang Y."/>
            <person name="Chuda L."/>
            <person name="Citroen M."/>
            <person name="Collymore A."/>
            <person name="Cooke P."/>
            <person name="Costello M."/>
            <person name="D'Aco K."/>
            <person name="Daza R."/>
            <person name="De Haan G."/>
            <person name="DeGray S."/>
            <person name="DeMaso C."/>
            <person name="Dhargay N."/>
            <person name="Dooley K."/>
            <person name="Dooley E."/>
            <person name="Doricent M."/>
            <person name="Dorje P."/>
            <person name="Dorjee K."/>
            <person name="Dupes A."/>
            <person name="Elong R."/>
            <person name="Falk J."/>
            <person name="Farina A."/>
            <person name="Faro S."/>
            <person name="Ferguson D."/>
            <person name="Fisher S."/>
            <person name="Foley C.D."/>
            <person name="Franke A."/>
            <person name="Friedrich D."/>
            <person name="Gadbois L."/>
            <person name="Gearin G."/>
            <person name="Gearin C.R."/>
            <person name="Giannoukos G."/>
            <person name="Goode T."/>
            <person name="Graham J."/>
            <person name="Grandbois E."/>
            <person name="Grewal S."/>
            <person name="Gyaltsen K."/>
            <person name="Hafez N."/>
            <person name="Hagos B."/>
            <person name="Hall J."/>
            <person name="Henson C."/>
            <person name="Hollinger A."/>
            <person name="Honan T."/>
            <person name="Huard M.D."/>
            <person name="Hughes L."/>
            <person name="Hurhula B."/>
            <person name="Husby M.E."/>
            <person name="Kamat A."/>
            <person name="Kanga B."/>
            <person name="Kashin S."/>
            <person name="Khazanovich D."/>
            <person name="Kisner P."/>
            <person name="Lance K."/>
            <person name="Lara M."/>
            <person name="Lee W."/>
            <person name="Lennon N."/>
            <person name="Letendre F."/>
            <person name="LeVine R."/>
            <person name="Lipovsky A."/>
            <person name="Liu X."/>
            <person name="Liu J."/>
            <person name="Liu S."/>
            <person name="Lokyitsang T."/>
            <person name="Lokyitsang Y."/>
            <person name="Lubonja R."/>
            <person name="Lui A."/>
            <person name="MacDonald P."/>
            <person name="Magnisalis V."/>
            <person name="Maru K."/>
            <person name="Matthews C."/>
            <person name="McCusker W."/>
            <person name="McDonough S."/>
            <person name="Mehta T."/>
            <person name="Meldrim J."/>
            <person name="Meneus L."/>
            <person name="Mihai O."/>
            <person name="Mihalev A."/>
            <person name="Mihova T."/>
            <person name="Mittelman R."/>
            <person name="Mlenga V."/>
            <person name="Montmayeur A."/>
            <person name="Mulrain L."/>
            <person name="Navidi A."/>
            <person name="Naylor J."/>
            <person name="Negash T."/>
            <person name="Nguyen T."/>
            <person name="Nguyen N."/>
            <person name="Nicol R."/>
            <person name="Norbu C."/>
            <person name="Norbu N."/>
            <person name="Novod N."/>
            <person name="O'Neill B."/>
            <person name="Osman S."/>
            <person name="Markiewicz E."/>
            <person name="Oyono O.L."/>
            <person name="Patti C."/>
            <person name="Phunkhang P."/>
            <person name="Pierre F."/>
            <person name="Priest M."/>
            <person name="Raghuraman S."/>
            <person name="Rege F."/>
            <person name="Reyes R."/>
            <person name="Rise C."/>
            <person name="Rogov P."/>
            <person name="Ross K."/>
            <person name="Ryan E."/>
            <person name="Settipalli S."/>
            <person name="Shea T."/>
            <person name="Sherpa N."/>
            <person name="Shi L."/>
            <person name="Shih D."/>
            <person name="Sparrow T."/>
            <person name="Spaulding J."/>
            <person name="Stalker J."/>
            <person name="Stange-Thomann N."/>
            <person name="Stavropoulos S."/>
            <person name="Stone C."/>
            <person name="Strader C."/>
            <person name="Tesfaye S."/>
            <person name="Thomson T."/>
            <person name="Thoulutsang Y."/>
            <person name="Thoulutsang D."/>
            <person name="Topham K."/>
            <person name="Topping I."/>
            <person name="Tsamla T."/>
            <person name="Vassiliev H."/>
            <person name="Vo A."/>
            <person name="Wangchuk T."/>
            <person name="Wangdi T."/>
            <person name="Weiand M."/>
            <person name="Wilkinson J."/>
            <person name="Wilson A."/>
            <person name="Yadav S."/>
            <person name="Young G."/>
            <person name="Yu Q."/>
            <person name="Zembek L."/>
            <person name="Zhong D."/>
            <person name="Zimmer A."/>
            <person name="Zwirko Z."/>
            <person name="Jaffe D.B."/>
            <person name="Alvarez P."/>
            <person name="Brockman W."/>
            <person name="Butler J."/>
            <person name="Chin C."/>
            <person name="Gnerre S."/>
            <person name="Grabherr M."/>
            <person name="Kleber M."/>
            <person name="Mauceli E."/>
            <person name="MacCallum I."/>
        </authorList>
    </citation>
    <scope>NUCLEOTIDE SEQUENCE [LARGE SCALE GENOMIC DNA]</scope>
    <source>
        <strain evidence="3">Tucson 14024-0371.13</strain>
    </source>
</reference>
<dbReference type="PANTHER" id="PTHR43372">
    <property type="entry name" value="FATTY-ACID AMIDE HYDROLASE"/>
    <property type="match status" value="1"/>
</dbReference>
<dbReference type="OMA" id="GHSLFTK"/>
<dbReference type="Pfam" id="PF01425">
    <property type="entry name" value="Amidase"/>
    <property type="match status" value="1"/>
</dbReference>
<keyword evidence="3" id="KW-1185">Reference proteome</keyword>
<dbReference type="GO" id="GO:0016874">
    <property type="term" value="F:ligase activity"/>
    <property type="evidence" value="ECO:0007669"/>
    <property type="project" value="UniProtKB-KW"/>
</dbReference>
<evidence type="ECO:0000259" key="1">
    <source>
        <dbReference type="Pfam" id="PF01425"/>
    </source>
</evidence>
<dbReference type="EMBL" id="CH902617">
    <property type="protein sequence ID" value="EDV42530.1"/>
    <property type="molecule type" value="Genomic_DNA"/>
</dbReference>
<dbReference type="OrthoDB" id="6428749at2759"/>
<dbReference type="SMR" id="B3LV58"/>
<dbReference type="InterPro" id="IPR052739">
    <property type="entry name" value="FAAH2"/>
</dbReference>
<evidence type="ECO:0000313" key="2">
    <source>
        <dbReference type="EMBL" id="EDV42530.1"/>
    </source>
</evidence>
<dbReference type="GO" id="GO:0012505">
    <property type="term" value="C:endomembrane system"/>
    <property type="evidence" value="ECO:0007669"/>
    <property type="project" value="TreeGrafter"/>
</dbReference>
<feature type="domain" description="Amidase" evidence="1">
    <location>
        <begin position="62"/>
        <end position="509"/>
    </location>
</feature>
<keyword evidence="2" id="KW-0436">Ligase</keyword>
<dbReference type="InParanoid" id="B3LV58"/>
<dbReference type="GeneID" id="6499763"/>
<name>B3LV58_DROAN</name>
<dbReference type="PANTHER" id="PTHR43372:SF3">
    <property type="entry name" value="AT07710P-RELATED"/>
    <property type="match status" value="1"/>
</dbReference>
<dbReference type="Gene3D" id="3.90.1300.10">
    <property type="entry name" value="Amidase signature (AS) domain"/>
    <property type="match status" value="1"/>
</dbReference>
<dbReference type="STRING" id="7217.B3LV58"/>
<dbReference type="eggNOG" id="KOG1212">
    <property type="taxonomic scope" value="Eukaryota"/>
</dbReference>
<dbReference type="InterPro" id="IPR023631">
    <property type="entry name" value="Amidase_dom"/>
</dbReference>
<dbReference type="InterPro" id="IPR036928">
    <property type="entry name" value="AS_sf"/>
</dbReference>
<gene>
    <name evidence="2" type="primary">Dana\GF16973</name>
    <name evidence="2" type="synonym">dana_GLEANR_18241</name>
    <name evidence="2" type="ORF">GF16973</name>
</gene>
<proteinExistence type="predicted"/>
<protein>
    <recommendedName>
        <fullName evidence="1">Amidase domain-containing protein</fullName>
    </recommendedName>
</protein>
<dbReference type="HOGENOM" id="CLU_009600_16_1_1"/>
<accession>B3LV58</accession>
<dbReference type="SUPFAM" id="SSF75304">
    <property type="entry name" value="Amidase signature (AS) enzymes"/>
    <property type="match status" value="1"/>
</dbReference>